<dbReference type="RefSeq" id="WP_141616194.1">
    <property type="nucleotide sequence ID" value="NZ_CP041253.1"/>
</dbReference>
<evidence type="ECO:0000313" key="1">
    <source>
        <dbReference type="EMBL" id="QDH80978.1"/>
    </source>
</evidence>
<dbReference type="KEGG" id="echi:FKX85_18780"/>
<dbReference type="EMBL" id="CP041253">
    <property type="protein sequence ID" value="QDH80978.1"/>
    <property type="molecule type" value="Genomic_DNA"/>
</dbReference>
<name>A0A514CMF7_9BACT</name>
<accession>A0A514CMF7</accession>
<organism evidence="1 2">
    <name type="scientific">Echinicola soli</name>
    <dbReference type="NCBI Taxonomy" id="2591634"/>
    <lineage>
        <taxon>Bacteria</taxon>
        <taxon>Pseudomonadati</taxon>
        <taxon>Bacteroidota</taxon>
        <taxon>Cytophagia</taxon>
        <taxon>Cytophagales</taxon>
        <taxon>Cyclobacteriaceae</taxon>
        <taxon>Echinicola</taxon>
    </lineage>
</organism>
<dbReference type="Proteomes" id="UP000316614">
    <property type="component" value="Chromosome"/>
</dbReference>
<keyword evidence="2" id="KW-1185">Reference proteome</keyword>
<proteinExistence type="predicted"/>
<dbReference type="AlphaFoldDB" id="A0A514CMF7"/>
<protein>
    <submittedName>
        <fullName evidence="1">Uncharacterized protein</fullName>
    </submittedName>
</protein>
<reference evidence="1 2" key="1">
    <citation type="submission" date="2019-06" db="EMBL/GenBank/DDBJ databases">
        <title>Echinicola alkalisoli sp. nov. isolated from saline soil.</title>
        <authorList>
            <person name="Sun J.-Q."/>
            <person name="Xu L."/>
        </authorList>
    </citation>
    <scope>NUCLEOTIDE SEQUENCE [LARGE SCALE GENOMIC DNA]</scope>
    <source>
        <strain evidence="1 2">LN3S3</strain>
    </source>
</reference>
<dbReference type="OrthoDB" id="1110966at2"/>
<sequence length="473" mass="54602">MSSSIEEFKQEDDDATAEKFEKYYESGFRSHRAIVSPENESLQAKFSAEYKLKRRTEGLSVDDSEESELIADPYLASFVNDNNEIIVNDTLYRFTEEGLFFSHVKDSVDLFDYLNDAKKSGSFGNKVDPCIMVRMETGVSSVDKGVYKFIAPAPYECGTGGGSGGYSPIPSYPQTSAEEKLQERINSLIRCNDHSNWIFEPFGKRKFCLNYFDDKHRIKTEFWDQDYKFYKSVGVLAKTQRRRFGVWWASESDELHLGINRILLKYKFPEPKIKIKQPSSLFSTDFKAPLYLYGGRFKARESQINQGLYFVDVQIDVTENVLPFFKIETSNILNIYIPNLPVIDGYKLKLTTEDITSKSNIKELYKMGTDFISSQINSGNPNQPFAVTYQKSDKEIETIYFDERYSVTNENKIKRIFYEDASFQLFAGWGSAKGWKYTVKPAENSFIDYTHYEVDVYGLARRGNAWKGSRLIF</sequence>
<gene>
    <name evidence="1" type="ORF">FKX85_18780</name>
</gene>
<evidence type="ECO:0000313" key="2">
    <source>
        <dbReference type="Proteomes" id="UP000316614"/>
    </source>
</evidence>